<protein>
    <submittedName>
        <fullName evidence="2">Rho termination factor N-terminal domain-containing protein</fullName>
    </submittedName>
</protein>
<dbReference type="Pfam" id="PF07498">
    <property type="entry name" value="Rho_N"/>
    <property type="match status" value="1"/>
</dbReference>
<name>A0ABS6K193_9FIRM</name>
<comment type="caution">
    <text evidence="2">The sequence shown here is derived from an EMBL/GenBank/DDBJ whole genome shotgun (WGS) entry which is preliminary data.</text>
</comment>
<keyword evidence="3" id="KW-1185">Reference proteome</keyword>
<dbReference type="Gene3D" id="1.10.720.10">
    <property type="match status" value="1"/>
</dbReference>
<evidence type="ECO:0000313" key="3">
    <source>
        <dbReference type="Proteomes" id="UP001314681"/>
    </source>
</evidence>
<dbReference type="SMART" id="SM00959">
    <property type="entry name" value="Rho_N"/>
    <property type="match status" value="1"/>
</dbReference>
<organism evidence="2 3">
    <name type="scientific">Diplocloster modestus</name>
    <dbReference type="NCBI Taxonomy" id="2850322"/>
    <lineage>
        <taxon>Bacteria</taxon>
        <taxon>Bacillati</taxon>
        <taxon>Bacillota</taxon>
        <taxon>Clostridia</taxon>
        <taxon>Lachnospirales</taxon>
        <taxon>Lachnospiraceae</taxon>
        <taxon>Diplocloster</taxon>
    </lineage>
</organism>
<dbReference type="RefSeq" id="WP_238726024.1">
    <property type="nucleotide sequence ID" value="NZ_JAHQCX010000001.1"/>
</dbReference>
<dbReference type="Proteomes" id="UP001314681">
    <property type="component" value="Unassembled WGS sequence"/>
</dbReference>
<dbReference type="InterPro" id="IPR036269">
    <property type="entry name" value="Rho_N_sf"/>
</dbReference>
<dbReference type="InterPro" id="IPR011112">
    <property type="entry name" value="Rho-like_N"/>
</dbReference>
<accession>A0ABS6K193</accession>
<sequence>MRMINRNVERVVESEAQATKLRAAGFIELGEHKEETGVSQTKDISSMNIADLKAMAKENGLEGYSSLNKEELLAVLKDVV</sequence>
<gene>
    <name evidence="2" type="ORF">KTH90_00255</name>
</gene>
<dbReference type="EMBL" id="JAHQCX010000001">
    <property type="protein sequence ID" value="MBU9724435.1"/>
    <property type="molecule type" value="Genomic_DNA"/>
</dbReference>
<evidence type="ECO:0000259" key="1">
    <source>
        <dbReference type="SMART" id="SM00959"/>
    </source>
</evidence>
<dbReference type="SUPFAM" id="SSF68912">
    <property type="entry name" value="Rho N-terminal domain-like"/>
    <property type="match status" value="1"/>
</dbReference>
<proteinExistence type="predicted"/>
<evidence type="ECO:0000313" key="2">
    <source>
        <dbReference type="EMBL" id="MBU9724435.1"/>
    </source>
</evidence>
<feature type="domain" description="Rho termination factor-like N-terminal" evidence="1">
    <location>
        <begin position="43"/>
        <end position="79"/>
    </location>
</feature>
<reference evidence="2 3" key="1">
    <citation type="submission" date="2021-06" db="EMBL/GenBank/DDBJ databases">
        <title>Description of novel taxa of the family Lachnospiraceae.</title>
        <authorList>
            <person name="Chaplin A.V."/>
            <person name="Sokolova S.R."/>
            <person name="Pikina A.P."/>
            <person name="Korzhanova M."/>
            <person name="Belova V."/>
            <person name="Korostin D."/>
            <person name="Efimov B.A."/>
        </authorList>
    </citation>
    <scope>NUCLEOTIDE SEQUENCE [LARGE SCALE GENOMIC DNA]</scope>
    <source>
        <strain evidence="2 3">ASD4241</strain>
    </source>
</reference>